<name>A0A267GG38_9PLAT</name>
<dbReference type="GO" id="GO:1905515">
    <property type="term" value="P:non-motile cilium assembly"/>
    <property type="evidence" value="ECO:0007669"/>
    <property type="project" value="TreeGrafter"/>
</dbReference>
<proteinExistence type="predicted"/>
<feature type="region of interest" description="Disordered" evidence="2">
    <location>
        <begin position="1"/>
        <end position="85"/>
    </location>
</feature>
<dbReference type="STRING" id="282301.A0A267GG38"/>
<accession>A0A267GG38</accession>
<dbReference type="EMBL" id="NIVC01000380">
    <property type="protein sequence ID" value="PAA84334.1"/>
    <property type="molecule type" value="Genomic_DNA"/>
</dbReference>
<feature type="compositionally biased region" description="Basic and acidic residues" evidence="2">
    <location>
        <begin position="25"/>
        <end position="34"/>
    </location>
</feature>
<comment type="caution">
    <text evidence="3">The sequence shown here is derived from an EMBL/GenBank/DDBJ whole genome shotgun (WGS) entry which is preliminary data.</text>
</comment>
<organism evidence="3 4">
    <name type="scientific">Macrostomum lignano</name>
    <dbReference type="NCBI Taxonomy" id="282301"/>
    <lineage>
        <taxon>Eukaryota</taxon>
        <taxon>Metazoa</taxon>
        <taxon>Spiralia</taxon>
        <taxon>Lophotrochozoa</taxon>
        <taxon>Platyhelminthes</taxon>
        <taxon>Rhabditophora</taxon>
        <taxon>Macrostomorpha</taxon>
        <taxon>Macrostomida</taxon>
        <taxon>Macrostomidae</taxon>
        <taxon>Macrostomum</taxon>
    </lineage>
</organism>
<feature type="compositionally biased region" description="Low complexity" evidence="2">
    <location>
        <begin position="68"/>
        <end position="82"/>
    </location>
</feature>
<keyword evidence="1" id="KW-0175">Coiled coil</keyword>
<evidence type="ECO:0000256" key="1">
    <source>
        <dbReference type="SAM" id="Coils"/>
    </source>
</evidence>
<feature type="coiled-coil region" evidence="1">
    <location>
        <begin position="541"/>
        <end position="603"/>
    </location>
</feature>
<feature type="compositionally biased region" description="Low complexity" evidence="2">
    <location>
        <begin position="35"/>
        <end position="52"/>
    </location>
</feature>
<dbReference type="AlphaFoldDB" id="A0A267GG38"/>
<feature type="region of interest" description="Disordered" evidence="2">
    <location>
        <begin position="469"/>
        <end position="532"/>
    </location>
</feature>
<reference evidence="3 4" key="1">
    <citation type="submission" date="2017-06" db="EMBL/GenBank/DDBJ databases">
        <title>A platform for efficient transgenesis in Macrostomum lignano, a flatworm model organism for stem cell research.</title>
        <authorList>
            <person name="Berezikov E."/>
        </authorList>
    </citation>
    <scope>NUCLEOTIDE SEQUENCE [LARGE SCALE GENOMIC DNA]</scope>
    <source>
        <strain evidence="3">DV1</strain>
        <tissue evidence="3">Whole organism</tissue>
    </source>
</reference>
<feature type="region of interest" description="Disordered" evidence="2">
    <location>
        <begin position="164"/>
        <end position="213"/>
    </location>
</feature>
<evidence type="ECO:0000256" key="2">
    <source>
        <dbReference type="SAM" id="MobiDB-lite"/>
    </source>
</evidence>
<evidence type="ECO:0000313" key="3">
    <source>
        <dbReference type="EMBL" id="PAA84334.1"/>
    </source>
</evidence>
<evidence type="ECO:0000313" key="4">
    <source>
        <dbReference type="Proteomes" id="UP000215902"/>
    </source>
</evidence>
<protein>
    <recommendedName>
        <fullName evidence="5">Coiled-coil domain-containing protein 13</fullName>
    </recommendedName>
</protein>
<dbReference type="PANTHER" id="PTHR31935">
    <property type="entry name" value="COILED-COIL DOMAIN-CONTAINING PROTEIN 13"/>
    <property type="match status" value="1"/>
</dbReference>
<evidence type="ECO:0008006" key="5">
    <source>
        <dbReference type="Google" id="ProtNLM"/>
    </source>
</evidence>
<feature type="compositionally biased region" description="Basic and acidic residues" evidence="2">
    <location>
        <begin position="341"/>
        <end position="359"/>
    </location>
</feature>
<sequence length="698" mass="76753">MSNNGQQKPAELSSEFNRLQQQQQRRLERMKEIKQQQQQQSSSQTQLQSRQSTAFGGVEDNLGLSIASSGNSKSNNNSNNDSTETLELRDRVRALTDENGRLLKLVNEREFEIQRLQRAKDRLTMGAGGEGGSNAESGAAAAAASTKIVELSKKIRELTAELEKERTKSAQLSRKCHELERSSAASAAVPASAPPKMAPSAAGEAPEESTKKERKELKERLKASDAKLTDLRGQVQTLTRELNIAKKVLTEELGDCGVTPVQLLSGQGGNWKGRQQQVLMLQARVRELEQRLKSAESTSSNLMMSTGATSLGYDAFSVGSAASTQRGVDNKSTTATAANRDLQRLQRERREAVERSEKELRELRDEREKLQERLDGAKARAKTLANDNKSLKSQVQTLLEKGRHDDELIASLMRQQERARTLLEEAIEARATLEKAAQGETARQAVQRDQEARVIDRLKEIVADKDAQIRKLQQQVSGRRSGDAGDEDNFDQPLPLPMPLTQKVERAVSARPRTASSSGGGADVGTDRSSGAGASASAAELAELRALLSACEVERDRLRELAGVQETRYQHLLDREAKSAAQLQSTMRRLALLERQLEKSSRQTGKTAQAHPGTSVAIEMPSDAELAALLSEDLAANKESVDRLRDALTACYEEAASLRRALQSALHSKNEDLKMLTDIISQTREQFLAAFKAFKARQ</sequence>
<dbReference type="Proteomes" id="UP000215902">
    <property type="component" value="Unassembled WGS sequence"/>
</dbReference>
<feature type="compositionally biased region" description="Low complexity" evidence="2">
    <location>
        <begin position="182"/>
        <end position="191"/>
    </location>
</feature>
<gene>
    <name evidence="3" type="ORF">BOX15_Mlig014410g1</name>
</gene>
<dbReference type="OrthoDB" id="10258312at2759"/>
<dbReference type="GO" id="GO:0034451">
    <property type="term" value="C:centriolar satellite"/>
    <property type="evidence" value="ECO:0007669"/>
    <property type="project" value="TreeGrafter"/>
</dbReference>
<keyword evidence="4" id="KW-1185">Reference proteome</keyword>
<feature type="region of interest" description="Disordered" evidence="2">
    <location>
        <begin position="322"/>
        <end position="359"/>
    </location>
</feature>
<feature type="compositionally biased region" description="Polar residues" evidence="2">
    <location>
        <begin position="322"/>
        <end position="337"/>
    </location>
</feature>
<dbReference type="GO" id="GO:0031122">
    <property type="term" value="P:cytoplasmic microtubule organization"/>
    <property type="evidence" value="ECO:0007669"/>
    <property type="project" value="TreeGrafter"/>
</dbReference>
<dbReference type="InterPro" id="IPR038929">
    <property type="entry name" value="CCDC13"/>
</dbReference>
<dbReference type="PANTHER" id="PTHR31935:SF1">
    <property type="entry name" value="COILED-COIL DOMAIN-CONTAINING PROTEIN 13"/>
    <property type="match status" value="1"/>
</dbReference>